<dbReference type="SMART" id="SM00327">
    <property type="entry name" value="VWA"/>
    <property type="match status" value="1"/>
</dbReference>
<proteinExistence type="predicted"/>
<dbReference type="InterPro" id="IPR036465">
    <property type="entry name" value="vWFA_dom_sf"/>
</dbReference>
<feature type="domain" description="VIT" evidence="2">
    <location>
        <begin position="1"/>
        <end position="122"/>
    </location>
</feature>
<dbReference type="SMART" id="SM00609">
    <property type="entry name" value="VIT"/>
    <property type="match status" value="1"/>
</dbReference>
<sequence>YPPEDGLIIYEMDIKSHVSNRFAKNVVVSKVRNTNESVKEAIFTVVLPETAFVTDFVMEIDGKSYKSIIQRKDEAKNIYHEAKLRRKSAGLVETTTRDSNEFDVSLNLEPKSVAIFTLTYEEMLQRVDDQYELVLNIRPGQIVEKLNVEVTINESRPLKFVKTPPLRSGKEISKNDEHLKPSADIQVNSMSAFVKFSPSAKQQKTLAGYLATKIGNGLSGQFVVQYDVERDPQGGEVLLQDGYFVHFFAPNDLDPLPKHVVFVLDTSSSMYGRKISQLKDAMMSILNDIRMNDVISIIEFNGDVIVWDIKSEKPVGVQSIGDFEDPFSTLSKCEIPSPSHVNEEIISKAKSVVQKIEACGSSFIIGGLETALYLIKLEQQRNAKKEERRQPIIVFLTDGQPNVGIASTEEIVTKLNFGNNKAPIFSLSFGDGADKNFLRKLSLKNWGFSRHIYEAADASLQLQAFYKQISSPLLFDVKFKYDSDVTEVTKSYFPIYFEGAELVVSGKCKDSIFPVGVNCCGRKGPLILKSIIENLIRSLERLWAYLMVKNLLEESKSVEVNTDLIKRATELSLQYSFVTEITSLVVVRPNEATEMNSGEYVERG</sequence>
<dbReference type="PANTHER" id="PTHR10338:SF108">
    <property type="entry name" value="INTER-ALPHA-TRYPSIN INHIBITOR HEAVY CHAIN H4-LIKE PROTEIN"/>
    <property type="match status" value="1"/>
</dbReference>
<dbReference type="InterPro" id="IPR050934">
    <property type="entry name" value="ITIH"/>
</dbReference>
<dbReference type="Gene3D" id="3.40.50.410">
    <property type="entry name" value="von Willebrand factor, type A domain"/>
    <property type="match status" value="1"/>
</dbReference>
<dbReference type="Proteomes" id="UP001162162">
    <property type="component" value="Unassembled WGS sequence"/>
</dbReference>
<dbReference type="EMBL" id="JAPWTK010000082">
    <property type="protein sequence ID" value="KAJ8951550.1"/>
    <property type="molecule type" value="Genomic_DNA"/>
</dbReference>
<dbReference type="InterPro" id="IPR002035">
    <property type="entry name" value="VWF_A"/>
</dbReference>
<feature type="domain" description="VWFA" evidence="1">
    <location>
        <begin position="259"/>
        <end position="469"/>
    </location>
</feature>
<feature type="non-terminal residue" evidence="3">
    <location>
        <position position="604"/>
    </location>
</feature>
<dbReference type="InterPro" id="IPR013694">
    <property type="entry name" value="VIT"/>
</dbReference>
<evidence type="ECO:0000313" key="4">
    <source>
        <dbReference type="Proteomes" id="UP001162162"/>
    </source>
</evidence>
<gene>
    <name evidence="3" type="ORF">NQ318_020423</name>
</gene>
<accession>A0AAV8YJR1</accession>
<organism evidence="3 4">
    <name type="scientific">Aromia moschata</name>
    <dbReference type="NCBI Taxonomy" id="1265417"/>
    <lineage>
        <taxon>Eukaryota</taxon>
        <taxon>Metazoa</taxon>
        <taxon>Ecdysozoa</taxon>
        <taxon>Arthropoda</taxon>
        <taxon>Hexapoda</taxon>
        <taxon>Insecta</taxon>
        <taxon>Pterygota</taxon>
        <taxon>Neoptera</taxon>
        <taxon>Endopterygota</taxon>
        <taxon>Coleoptera</taxon>
        <taxon>Polyphaga</taxon>
        <taxon>Cucujiformia</taxon>
        <taxon>Chrysomeloidea</taxon>
        <taxon>Cerambycidae</taxon>
        <taxon>Cerambycinae</taxon>
        <taxon>Callichromatini</taxon>
        <taxon>Aromia</taxon>
    </lineage>
</organism>
<keyword evidence="4" id="KW-1185">Reference proteome</keyword>
<dbReference type="Pfam" id="PF00092">
    <property type="entry name" value="VWA"/>
    <property type="match status" value="1"/>
</dbReference>
<evidence type="ECO:0000313" key="3">
    <source>
        <dbReference type="EMBL" id="KAJ8951550.1"/>
    </source>
</evidence>
<evidence type="ECO:0000259" key="1">
    <source>
        <dbReference type="PROSITE" id="PS50234"/>
    </source>
</evidence>
<dbReference type="GO" id="GO:0032991">
    <property type="term" value="C:protein-containing complex"/>
    <property type="evidence" value="ECO:0007669"/>
    <property type="project" value="UniProtKB-ARBA"/>
</dbReference>
<dbReference type="PROSITE" id="PS50234">
    <property type="entry name" value="VWFA"/>
    <property type="match status" value="1"/>
</dbReference>
<dbReference type="PROSITE" id="PS51468">
    <property type="entry name" value="VIT"/>
    <property type="match status" value="1"/>
</dbReference>
<protein>
    <submittedName>
        <fullName evidence="3">Uncharacterized protein</fullName>
    </submittedName>
</protein>
<dbReference type="SUPFAM" id="SSF53300">
    <property type="entry name" value="vWA-like"/>
    <property type="match status" value="1"/>
</dbReference>
<feature type="non-terminal residue" evidence="3">
    <location>
        <position position="1"/>
    </location>
</feature>
<dbReference type="Pfam" id="PF08487">
    <property type="entry name" value="VIT"/>
    <property type="match status" value="1"/>
</dbReference>
<dbReference type="PANTHER" id="PTHR10338">
    <property type="entry name" value="INTER-ALPHA-TRYPSIN INHIBITOR HEAVY CHAIN FAMILY MEMBER"/>
    <property type="match status" value="1"/>
</dbReference>
<evidence type="ECO:0000259" key="2">
    <source>
        <dbReference type="PROSITE" id="PS51468"/>
    </source>
</evidence>
<name>A0AAV8YJR1_9CUCU</name>
<comment type="caution">
    <text evidence="3">The sequence shown here is derived from an EMBL/GenBank/DDBJ whole genome shotgun (WGS) entry which is preliminary data.</text>
</comment>
<reference evidence="3" key="1">
    <citation type="journal article" date="2023" name="Insect Mol. Biol.">
        <title>Genome sequencing provides insights into the evolution of gene families encoding plant cell wall-degrading enzymes in longhorned beetles.</title>
        <authorList>
            <person name="Shin N.R."/>
            <person name="Okamura Y."/>
            <person name="Kirsch R."/>
            <person name="Pauchet Y."/>
        </authorList>
    </citation>
    <scope>NUCLEOTIDE SEQUENCE</scope>
    <source>
        <strain evidence="3">AMC_N1</strain>
    </source>
</reference>
<dbReference type="AlphaFoldDB" id="A0AAV8YJR1"/>